<dbReference type="Proteomes" id="UP001597343">
    <property type="component" value="Unassembled WGS sequence"/>
</dbReference>
<name>A0ABW4ZVT1_9BACL</name>
<sequence>MKKLTVGVEKHPGELCARLEGAREELERKSGIRLSGEQHRCGKYTFFTYRIIGTSEGRADNFTRRAIEALAEGIADYITDVWERHELQRIVASDFYYYGEDEIEYLSASAVEMLAGLLDEDGNPLRASHIAQSAAEVWHEGGELLIDGLLRFRLQAFHEDLHRVALQAIDEYLMDLEYQEFVKLMRYFLNAQEPQLPLLHMICTDERTVKLFNAEGKLVELDQSGDSSAPGSDIALSAEDRLMSTLISLAPEKLYIHLGESSDAVSSLVETVEHLFADRSVVCRGCLLCQSVQRWEELLNKQAKDS</sequence>
<keyword evidence="2" id="KW-1185">Reference proteome</keyword>
<evidence type="ECO:0000313" key="2">
    <source>
        <dbReference type="Proteomes" id="UP001597343"/>
    </source>
</evidence>
<dbReference type="Pfam" id="PF08812">
    <property type="entry name" value="YtxC"/>
    <property type="match status" value="1"/>
</dbReference>
<comment type="caution">
    <text evidence="1">The sequence shown here is derived from an EMBL/GenBank/DDBJ whole genome shotgun (WGS) entry which is preliminary data.</text>
</comment>
<dbReference type="EMBL" id="JBHUIO010000005">
    <property type="protein sequence ID" value="MFD2169406.1"/>
    <property type="molecule type" value="Genomic_DNA"/>
</dbReference>
<proteinExistence type="predicted"/>
<evidence type="ECO:0000313" key="1">
    <source>
        <dbReference type="EMBL" id="MFD2169406.1"/>
    </source>
</evidence>
<dbReference type="InterPro" id="IPR014199">
    <property type="entry name" value="Spore_YtxC"/>
</dbReference>
<organism evidence="1 2">
    <name type="scientific">Tumebacillus lipolyticus</name>
    <dbReference type="NCBI Taxonomy" id="1280370"/>
    <lineage>
        <taxon>Bacteria</taxon>
        <taxon>Bacillati</taxon>
        <taxon>Bacillota</taxon>
        <taxon>Bacilli</taxon>
        <taxon>Bacillales</taxon>
        <taxon>Alicyclobacillaceae</taxon>
        <taxon>Tumebacillus</taxon>
    </lineage>
</organism>
<accession>A0ABW4ZVT1</accession>
<protein>
    <submittedName>
        <fullName evidence="1">Sporulation protein YtxC</fullName>
    </submittedName>
</protein>
<reference evidence="2" key="1">
    <citation type="journal article" date="2019" name="Int. J. Syst. Evol. Microbiol.">
        <title>The Global Catalogue of Microorganisms (GCM) 10K type strain sequencing project: providing services to taxonomists for standard genome sequencing and annotation.</title>
        <authorList>
            <consortium name="The Broad Institute Genomics Platform"/>
            <consortium name="The Broad Institute Genome Sequencing Center for Infectious Disease"/>
            <person name="Wu L."/>
            <person name="Ma J."/>
        </authorList>
    </citation>
    <scope>NUCLEOTIDE SEQUENCE [LARGE SCALE GENOMIC DNA]</scope>
    <source>
        <strain evidence="2">CGMCC 1.13574</strain>
    </source>
</reference>
<dbReference type="RefSeq" id="WP_386044531.1">
    <property type="nucleotide sequence ID" value="NZ_JBHUIO010000005.1"/>
</dbReference>
<gene>
    <name evidence="1" type="primary">ytxC</name>
    <name evidence="1" type="ORF">ACFSOY_05275</name>
</gene>